<feature type="domain" description="Condensation" evidence="4">
    <location>
        <begin position="3"/>
        <end position="247"/>
    </location>
</feature>
<feature type="domain" description="AMP-dependent synthetase/ligase" evidence="3">
    <location>
        <begin position="347"/>
        <end position="575"/>
    </location>
</feature>
<keyword evidence="1" id="KW-0596">Phosphopantetheine</keyword>
<dbReference type="EMBL" id="PPTA01000026">
    <property type="protein sequence ID" value="TFA97819.1"/>
    <property type="molecule type" value="Genomic_DNA"/>
</dbReference>
<name>A0ABY2GRE1_9HYPO</name>
<dbReference type="InterPro" id="IPR020845">
    <property type="entry name" value="AMP-binding_CS"/>
</dbReference>
<organism evidence="5 6">
    <name type="scientific">Trichoderma ghanense</name>
    <dbReference type="NCBI Taxonomy" id="65468"/>
    <lineage>
        <taxon>Eukaryota</taxon>
        <taxon>Fungi</taxon>
        <taxon>Dikarya</taxon>
        <taxon>Ascomycota</taxon>
        <taxon>Pezizomycotina</taxon>
        <taxon>Sordariomycetes</taxon>
        <taxon>Hypocreomycetidae</taxon>
        <taxon>Hypocreales</taxon>
        <taxon>Hypocreaceae</taxon>
        <taxon>Trichoderma</taxon>
    </lineage>
</organism>
<dbReference type="InterPro" id="IPR001242">
    <property type="entry name" value="Condensation_dom"/>
</dbReference>
<dbReference type="InterPro" id="IPR042099">
    <property type="entry name" value="ANL_N_sf"/>
</dbReference>
<keyword evidence="6" id="KW-1185">Reference proteome</keyword>
<dbReference type="InterPro" id="IPR023213">
    <property type="entry name" value="CAT-like_dom_sf"/>
</dbReference>
<proteinExistence type="predicted"/>
<dbReference type="Gene3D" id="3.30.559.10">
    <property type="entry name" value="Chloramphenicol acetyltransferase-like domain"/>
    <property type="match status" value="1"/>
</dbReference>
<dbReference type="PANTHER" id="PTHR45527:SF1">
    <property type="entry name" value="FATTY ACID SYNTHASE"/>
    <property type="match status" value="1"/>
</dbReference>
<dbReference type="Pfam" id="PF00668">
    <property type="entry name" value="Condensation"/>
    <property type="match status" value="1"/>
</dbReference>
<dbReference type="Pfam" id="PF00501">
    <property type="entry name" value="AMP-binding"/>
    <property type="match status" value="1"/>
</dbReference>
<protein>
    <submittedName>
        <fullName evidence="5">Polyketide synthase-nonribosomal peptide synthetase</fullName>
    </submittedName>
</protein>
<dbReference type="PROSITE" id="PS00455">
    <property type="entry name" value="AMP_BINDING"/>
    <property type="match status" value="1"/>
</dbReference>
<comment type="caution">
    <text evidence="5">The sequence shown here is derived from an EMBL/GenBank/DDBJ whole genome shotgun (WGS) entry which is preliminary data.</text>
</comment>
<dbReference type="Gene3D" id="3.40.50.12780">
    <property type="entry name" value="N-terminal domain of ligase-like"/>
    <property type="match status" value="1"/>
</dbReference>
<dbReference type="Proteomes" id="UP001642720">
    <property type="component" value="Unassembled WGS sequence"/>
</dbReference>
<sequence length="584" mass="65166">MRASKHFFVLGFHHLAFDGYSAQTLVKDLAMAYAGQPLRPLQHQYVDFALKERTLTWRDNLAYWKAEFSELPRRCRSLVPLSEYNTRALTQHLSDRITSQIKAASRGLNVTPFHFHLAITQTLLCRLLGTSDVCIGIMDANKNDSEFLDTIGFFVNLLPLHFKTDGTGSFANLTTTTKDKVDQALAHSRIPFDKLLDDLRVPRPTYHSPLFQVVLNYKMGSAQSVSLAECEARTIRFEDAGNAYDLKHEVENFPDGGVLLSRKVQVFETYTRLLDALSREPSLTTKAVDLAPASSLDLSLQLARGDPCDPAILHLPGWLDHWTTHQPDAIAIRDDSGATLSYRDTTARSGQRIGSYCEPSIDSIFTLPAIQKIGYIYVPLDVQNPVPPLNLIMKDCQPSLLVYHDATEPPVMQFETAASLVSISKATSLTTAVDAPALNHLVTAYILCTSGTTGIPKGVMLSHSNLMYHIAGAYKKYGLEKEAVIQQSSLGFDLSLAKICQAFYSGGSLLIALKECRRRPVRLARLMLEEKITYMWMTPTEYSMIFRYGAEYLRQSTYWRSAFSAGEFVSGEHARDQGDLNACP</sequence>
<evidence type="ECO:0000256" key="2">
    <source>
        <dbReference type="ARBA" id="ARBA00022553"/>
    </source>
</evidence>
<dbReference type="SUPFAM" id="SSF52777">
    <property type="entry name" value="CoA-dependent acyltransferases"/>
    <property type="match status" value="2"/>
</dbReference>
<evidence type="ECO:0000313" key="6">
    <source>
        <dbReference type="Proteomes" id="UP001642720"/>
    </source>
</evidence>
<accession>A0ABY2GRE1</accession>
<dbReference type="Gene3D" id="3.30.559.30">
    <property type="entry name" value="Nonribosomal peptide synthetase, condensation domain"/>
    <property type="match status" value="1"/>
</dbReference>
<gene>
    <name evidence="5" type="ORF">CCMA1212_010438</name>
</gene>
<evidence type="ECO:0000313" key="5">
    <source>
        <dbReference type="EMBL" id="TFA97819.1"/>
    </source>
</evidence>
<evidence type="ECO:0000259" key="3">
    <source>
        <dbReference type="Pfam" id="PF00501"/>
    </source>
</evidence>
<dbReference type="PANTHER" id="PTHR45527">
    <property type="entry name" value="NONRIBOSOMAL PEPTIDE SYNTHETASE"/>
    <property type="match status" value="1"/>
</dbReference>
<dbReference type="SUPFAM" id="SSF56801">
    <property type="entry name" value="Acetyl-CoA synthetase-like"/>
    <property type="match status" value="1"/>
</dbReference>
<dbReference type="GeneID" id="300581932"/>
<dbReference type="InterPro" id="IPR000873">
    <property type="entry name" value="AMP-dep_synth/lig_dom"/>
</dbReference>
<evidence type="ECO:0000259" key="4">
    <source>
        <dbReference type="Pfam" id="PF00668"/>
    </source>
</evidence>
<dbReference type="RefSeq" id="XP_073554021.1">
    <property type="nucleotide sequence ID" value="XM_073707482.1"/>
</dbReference>
<reference evidence="5 6" key="1">
    <citation type="submission" date="2018-01" db="EMBL/GenBank/DDBJ databases">
        <title>Genome characterization of the sugarcane-associated fungus Trichoderma ghanense CCMA-1212 and their application in lignocelulose bioconversion.</title>
        <authorList>
            <person name="Steindorff A.S."/>
            <person name="Mendes T.D."/>
            <person name="Vilela E.S.D."/>
            <person name="Rodrigues D.S."/>
            <person name="Formighieri E.F."/>
            <person name="Melo I.S."/>
            <person name="Favaro L.C.L."/>
        </authorList>
    </citation>
    <scope>NUCLEOTIDE SEQUENCE [LARGE SCALE GENOMIC DNA]</scope>
    <source>
        <strain evidence="5 6">CCMA-1212</strain>
    </source>
</reference>
<keyword evidence="2" id="KW-0597">Phosphoprotein</keyword>
<evidence type="ECO:0000256" key="1">
    <source>
        <dbReference type="ARBA" id="ARBA00022450"/>
    </source>
</evidence>